<evidence type="ECO:0000259" key="5">
    <source>
        <dbReference type="PROSITE" id="PS50110"/>
    </source>
</evidence>
<feature type="domain" description="Response regulatory" evidence="5">
    <location>
        <begin position="830"/>
        <end position="982"/>
    </location>
</feature>
<dbReference type="Gene3D" id="3.40.50.2300">
    <property type="match status" value="1"/>
</dbReference>
<feature type="compositionally biased region" description="Low complexity" evidence="4">
    <location>
        <begin position="759"/>
        <end position="801"/>
    </location>
</feature>
<feature type="region of interest" description="Disordered" evidence="4">
    <location>
        <begin position="713"/>
        <end position="816"/>
    </location>
</feature>
<name>A0A0L0HDU7_SPIPD</name>
<feature type="modified residue" description="4-aspartylphosphate" evidence="3">
    <location>
        <position position="902"/>
    </location>
</feature>
<feature type="compositionally biased region" description="Polar residues" evidence="4">
    <location>
        <begin position="735"/>
        <end position="748"/>
    </location>
</feature>
<dbReference type="PANTHER" id="PTHR45339:SF1">
    <property type="entry name" value="HYBRID SIGNAL TRANSDUCTION HISTIDINE KINASE J"/>
    <property type="match status" value="1"/>
</dbReference>
<evidence type="ECO:0000256" key="4">
    <source>
        <dbReference type="SAM" id="MobiDB-lite"/>
    </source>
</evidence>
<dbReference type="eggNOG" id="KOG0519">
    <property type="taxonomic scope" value="Eukaryota"/>
</dbReference>
<dbReference type="SUPFAM" id="SSF52172">
    <property type="entry name" value="CheY-like"/>
    <property type="match status" value="1"/>
</dbReference>
<keyword evidence="7" id="KW-1185">Reference proteome</keyword>
<dbReference type="Proteomes" id="UP000053201">
    <property type="component" value="Unassembled WGS sequence"/>
</dbReference>
<evidence type="ECO:0000313" key="7">
    <source>
        <dbReference type="Proteomes" id="UP000053201"/>
    </source>
</evidence>
<dbReference type="OrthoDB" id="21225at2759"/>
<evidence type="ECO:0000313" key="6">
    <source>
        <dbReference type="EMBL" id="KNC98943.1"/>
    </source>
</evidence>
<dbReference type="CDD" id="cd17546">
    <property type="entry name" value="REC_hyHK_CKI1_RcsC-like"/>
    <property type="match status" value="1"/>
</dbReference>
<dbReference type="GO" id="GO:0000160">
    <property type="term" value="P:phosphorelay signal transduction system"/>
    <property type="evidence" value="ECO:0007669"/>
    <property type="project" value="UniProtKB-KW"/>
</dbReference>
<dbReference type="VEuPathDB" id="FungiDB:SPPG_05904"/>
<gene>
    <name evidence="6" type="ORF">SPPG_05904</name>
</gene>
<dbReference type="STRING" id="645134.A0A0L0HDU7"/>
<keyword evidence="2" id="KW-0902">Two-component regulatory system</keyword>
<feature type="compositionally biased region" description="Basic and acidic residues" evidence="4">
    <location>
        <begin position="713"/>
        <end position="730"/>
    </location>
</feature>
<evidence type="ECO:0000256" key="3">
    <source>
        <dbReference type="PROSITE-ProRule" id="PRU00169"/>
    </source>
</evidence>
<dbReference type="PROSITE" id="PS50110">
    <property type="entry name" value="RESPONSE_REGULATORY"/>
    <property type="match status" value="1"/>
</dbReference>
<evidence type="ECO:0000256" key="1">
    <source>
        <dbReference type="ARBA" id="ARBA00022553"/>
    </source>
</evidence>
<proteinExistence type="predicted"/>
<sequence length="1058" mass="117662">MRFPAAVDWLLLVRSPFRRRRRRGRKSLKLRDRAPKRSLLGIIDWFTGSEGYQPACSSDMTRILLRCLTGLCLYATAVACRNLYVLRTMGWPILNEDRTGTTSTVAAEHYPLCVVIGREVATVMMMGLCISILSCSGLTPQRLCSSLILFTATRDPIVYLLRTSFKAEEDIGETVGATSGRLLLNCFKDGLVLLGKKMATLYEHPPGQSEIFKGICHAFEHIKLDGLIYSGLSIPALLVLYAVFRYAEVEISDYKHTVPENPKLNDDIKHSRQIPLLAAVASAHESTVWRSAAHYFGKELQNSIAAAKRAIDHAHVHPVMHEQYMHFVTFISALDTTIENMEHISWQLEHYEATDGLPKADAAVVKRLVHRMLFDPVDLNERVGDALASLADSKGLELIVHSPILKGKEQEIFLVVGDEDYIRQILMQMLAPIIADAPEYTRVELNLVTSPPWSPKEDLDQPRAGMPRKFHMDVKWRILYQAGDMRHPPPVVLNHYMSKIIKQLAGHLRGPKVVSGQCVLELAFEMETVRYRKEISKVMELPLSKPVTLRATDELFRFVKSLQNYRVTVLATNHSQFTHNITQYIENWGMDLTYVATEDMDVIPEIMTDLDRRSDGYRNSKQLQVLKNAVIIDDDFGILDLVIQHRIDNLILGTVIIYFTSPTNHARMNEYVETTAENYGELMPDVYVITKPAGPRKLLQGFKWIMTERPDDTALEDHDGHRIRTKRVDVAEGSGKTSRQKGSTSNVLKSVDVWDTRNSTSPKRSSRASASSPPGHSHDGASSLSGSTSSSNKSVASNQASTNLPAHPAQAATSTTVAPQAPLIFTPRIKVLIAEDNPINQTILSTFLRKRGISATVAANGHEALIKYRAGKYHIVLMGNAWFACNASSEEADRLCPTMFIDIVMPVMDGIQATREIRKLEKSRAQSEPGRLLPSTPDAVIVALTASSLPADRDAALAAGCNDYLIKPVSLVWLERKILEWGAMQALIDFENVLGQDDEPPTTTQKPRGKDRLPAFPKPAIAGSAPAVLSVGSQAVDHPEASYILGGQQVRSPADERQ</sequence>
<reference evidence="6 7" key="1">
    <citation type="submission" date="2009-08" db="EMBL/GenBank/DDBJ databases">
        <title>The Genome Sequence of Spizellomyces punctatus strain DAOM BR117.</title>
        <authorList>
            <consortium name="The Broad Institute Genome Sequencing Platform"/>
            <person name="Russ C."/>
            <person name="Cuomo C."/>
            <person name="Shea T."/>
            <person name="Young S.K."/>
            <person name="Zeng Q."/>
            <person name="Koehrsen M."/>
            <person name="Haas B."/>
            <person name="Borodovsky M."/>
            <person name="Guigo R."/>
            <person name="Alvarado L."/>
            <person name="Berlin A."/>
            <person name="Bochicchio J."/>
            <person name="Borenstein D."/>
            <person name="Chapman S."/>
            <person name="Chen Z."/>
            <person name="Engels R."/>
            <person name="Freedman E."/>
            <person name="Gellesch M."/>
            <person name="Goldberg J."/>
            <person name="Griggs A."/>
            <person name="Gujja S."/>
            <person name="Heiman D."/>
            <person name="Hepburn T."/>
            <person name="Howarth C."/>
            <person name="Jen D."/>
            <person name="Larson L."/>
            <person name="Lewis B."/>
            <person name="Mehta T."/>
            <person name="Park D."/>
            <person name="Pearson M."/>
            <person name="Roberts A."/>
            <person name="Saif S."/>
            <person name="Shenoy N."/>
            <person name="Sisk P."/>
            <person name="Stolte C."/>
            <person name="Sykes S."/>
            <person name="Thomson T."/>
            <person name="Walk T."/>
            <person name="White J."/>
            <person name="Yandava C."/>
            <person name="Burger G."/>
            <person name="Gray M.W."/>
            <person name="Holland P.W.H."/>
            <person name="King N."/>
            <person name="Lang F.B.F."/>
            <person name="Roger A.J."/>
            <person name="Ruiz-Trillo I."/>
            <person name="Lander E."/>
            <person name="Nusbaum C."/>
        </authorList>
    </citation>
    <scope>NUCLEOTIDE SEQUENCE [LARGE SCALE GENOMIC DNA]</scope>
    <source>
        <strain evidence="6 7">DAOM BR117</strain>
    </source>
</reference>
<organism evidence="6 7">
    <name type="scientific">Spizellomyces punctatus (strain DAOM BR117)</name>
    <dbReference type="NCBI Taxonomy" id="645134"/>
    <lineage>
        <taxon>Eukaryota</taxon>
        <taxon>Fungi</taxon>
        <taxon>Fungi incertae sedis</taxon>
        <taxon>Chytridiomycota</taxon>
        <taxon>Chytridiomycota incertae sedis</taxon>
        <taxon>Chytridiomycetes</taxon>
        <taxon>Spizellomycetales</taxon>
        <taxon>Spizellomycetaceae</taxon>
        <taxon>Spizellomyces</taxon>
    </lineage>
</organism>
<dbReference type="EMBL" id="KQ257459">
    <property type="protein sequence ID" value="KNC98943.1"/>
    <property type="molecule type" value="Genomic_DNA"/>
</dbReference>
<protein>
    <recommendedName>
        <fullName evidence="5">Response regulatory domain-containing protein</fullName>
    </recommendedName>
</protein>
<feature type="region of interest" description="Disordered" evidence="4">
    <location>
        <begin position="995"/>
        <end position="1019"/>
    </location>
</feature>
<accession>A0A0L0HDU7</accession>
<dbReference type="GeneID" id="27689248"/>
<keyword evidence="1 3" id="KW-0597">Phosphoprotein</keyword>
<dbReference type="PANTHER" id="PTHR45339">
    <property type="entry name" value="HYBRID SIGNAL TRANSDUCTION HISTIDINE KINASE J"/>
    <property type="match status" value="1"/>
</dbReference>
<dbReference type="InParanoid" id="A0A0L0HDU7"/>
<dbReference type="InterPro" id="IPR011006">
    <property type="entry name" value="CheY-like_superfamily"/>
</dbReference>
<dbReference type="InterPro" id="IPR001789">
    <property type="entry name" value="Sig_transdc_resp-reg_receiver"/>
</dbReference>
<dbReference type="RefSeq" id="XP_016606983.1">
    <property type="nucleotide sequence ID" value="XM_016754112.1"/>
</dbReference>
<evidence type="ECO:0000256" key="2">
    <source>
        <dbReference type="ARBA" id="ARBA00023012"/>
    </source>
</evidence>
<dbReference type="SMART" id="SM00448">
    <property type="entry name" value="REC"/>
    <property type="match status" value="1"/>
</dbReference>
<dbReference type="AlphaFoldDB" id="A0A0L0HDU7"/>